<evidence type="ECO:0000256" key="4">
    <source>
        <dbReference type="ARBA" id="ARBA00022833"/>
    </source>
</evidence>
<dbReference type="AlphaFoldDB" id="A0A1I4A674"/>
<dbReference type="FunFam" id="3.40.140.10:FF:000011">
    <property type="entry name" value="tRNA-specific adenosine deaminase"/>
    <property type="match status" value="1"/>
</dbReference>
<comment type="similarity">
    <text evidence="1">Belongs to the cytidine and deoxycytidylate deaminase family.</text>
</comment>
<dbReference type="Gene3D" id="3.40.140.10">
    <property type="entry name" value="Cytidine Deaminase, domain 2"/>
    <property type="match status" value="1"/>
</dbReference>
<dbReference type="STRING" id="1612308.SAMN05444581_10986"/>
<dbReference type="GO" id="GO:0047974">
    <property type="term" value="F:guanosine deaminase activity"/>
    <property type="evidence" value="ECO:0007669"/>
    <property type="project" value="TreeGrafter"/>
</dbReference>
<keyword evidence="7" id="KW-1185">Reference proteome</keyword>
<dbReference type="InterPro" id="IPR016193">
    <property type="entry name" value="Cytidine_deaminase-like"/>
</dbReference>
<evidence type="ECO:0000256" key="2">
    <source>
        <dbReference type="ARBA" id="ARBA00022723"/>
    </source>
</evidence>
<dbReference type="PANTHER" id="PTHR11079:SF161">
    <property type="entry name" value="CMP_DCMP-TYPE DEAMINASE DOMAIN-CONTAINING PROTEIN"/>
    <property type="match status" value="1"/>
</dbReference>
<dbReference type="Proteomes" id="UP000198755">
    <property type="component" value="Unassembled WGS sequence"/>
</dbReference>
<name>A0A1I4A674_9HYPH</name>
<dbReference type="Pfam" id="PF00383">
    <property type="entry name" value="dCMP_cyt_deam_1"/>
    <property type="match status" value="1"/>
</dbReference>
<keyword evidence="4" id="KW-0862">Zinc</keyword>
<evidence type="ECO:0000259" key="5">
    <source>
        <dbReference type="PROSITE" id="PS51747"/>
    </source>
</evidence>
<protein>
    <submittedName>
        <fullName evidence="6">tRNA(Arg) A34 adenosine deaminase TadA</fullName>
    </submittedName>
</protein>
<dbReference type="GO" id="GO:0006152">
    <property type="term" value="P:purine nucleoside catabolic process"/>
    <property type="evidence" value="ECO:0007669"/>
    <property type="project" value="TreeGrafter"/>
</dbReference>
<accession>A0A1I4A674</accession>
<dbReference type="SUPFAM" id="SSF53927">
    <property type="entry name" value="Cytidine deaminase-like"/>
    <property type="match status" value="1"/>
</dbReference>
<dbReference type="EMBL" id="FOSN01000009">
    <property type="protein sequence ID" value="SFK51289.1"/>
    <property type="molecule type" value="Genomic_DNA"/>
</dbReference>
<keyword evidence="2" id="KW-0479">Metal-binding</keyword>
<evidence type="ECO:0000256" key="1">
    <source>
        <dbReference type="ARBA" id="ARBA00006576"/>
    </source>
</evidence>
<feature type="domain" description="CMP/dCMP-type deaminase" evidence="5">
    <location>
        <begin position="5"/>
        <end position="119"/>
    </location>
</feature>
<dbReference type="InterPro" id="IPR002125">
    <property type="entry name" value="CMP_dCMP_dom"/>
</dbReference>
<organism evidence="6 7">
    <name type="scientific">Methylocapsa palsarum</name>
    <dbReference type="NCBI Taxonomy" id="1612308"/>
    <lineage>
        <taxon>Bacteria</taxon>
        <taxon>Pseudomonadati</taxon>
        <taxon>Pseudomonadota</taxon>
        <taxon>Alphaproteobacteria</taxon>
        <taxon>Hyphomicrobiales</taxon>
        <taxon>Beijerinckiaceae</taxon>
        <taxon>Methylocapsa</taxon>
    </lineage>
</organism>
<evidence type="ECO:0000313" key="6">
    <source>
        <dbReference type="EMBL" id="SFK51289.1"/>
    </source>
</evidence>
<gene>
    <name evidence="6" type="ORF">SAMN05444581_10986</name>
</gene>
<dbReference type="PROSITE" id="PS51747">
    <property type="entry name" value="CYT_DCMP_DEAMINASES_2"/>
    <property type="match status" value="1"/>
</dbReference>
<dbReference type="OrthoDB" id="9802676at2"/>
<dbReference type="CDD" id="cd01285">
    <property type="entry name" value="nucleoside_deaminase"/>
    <property type="match status" value="1"/>
</dbReference>
<dbReference type="GO" id="GO:0008270">
    <property type="term" value="F:zinc ion binding"/>
    <property type="evidence" value="ECO:0007669"/>
    <property type="project" value="InterPro"/>
</dbReference>
<evidence type="ECO:0000256" key="3">
    <source>
        <dbReference type="ARBA" id="ARBA00022801"/>
    </source>
</evidence>
<evidence type="ECO:0000313" key="7">
    <source>
        <dbReference type="Proteomes" id="UP000198755"/>
    </source>
</evidence>
<sequence length="172" mass="18913">MHHTADDEALMRRAIALSQEAISNASGPPFGAVIASNGKVIAEGFNCVHADNDPTAHAEIVAIRNACAAMSSPFLDGCAIYSSSEPCPMCMSAIYWSRISRVYFSTDREAAADAGFDDRLLYAELQKPILMRQVRMLRIIPHEGQRTFDIWRKNALIAVQTKLSDEALPIED</sequence>
<dbReference type="InterPro" id="IPR016192">
    <property type="entry name" value="APOBEC/CMP_deaminase_Zn-bd"/>
</dbReference>
<dbReference type="PANTHER" id="PTHR11079">
    <property type="entry name" value="CYTOSINE DEAMINASE FAMILY MEMBER"/>
    <property type="match status" value="1"/>
</dbReference>
<proteinExistence type="inferred from homology"/>
<dbReference type="RefSeq" id="WP_091682597.1">
    <property type="nucleotide sequence ID" value="NZ_FOSN01000009.1"/>
</dbReference>
<reference evidence="6 7" key="1">
    <citation type="submission" date="2016-10" db="EMBL/GenBank/DDBJ databases">
        <authorList>
            <person name="de Groot N.N."/>
        </authorList>
    </citation>
    <scope>NUCLEOTIDE SEQUENCE [LARGE SCALE GENOMIC DNA]</scope>
    <source>
        <strain evidence="6 7">NE2</strain>
    </source>
</reference>
<keyword evidence="3" id="KW-0378">Hydrolase</keyword>
<dbReference type="PROSITE" id="PS00903">
    <property type="entry name" value="CYT_DCMP_DEAMINASES_1"/>
    <property type="match status" value="1"/>
</dbReference>